<dbReference type="SUPFAM" id="SSF49464">
    <property type="entry name" value="Carboxypeptidase regulatory domain-like"/>
    <property type="match status" value="1"/>
</dbReference>
<comment type="subcellular location">
    <subcellularLocation>
        <location evidence="1 7">Cell outer membrane</location>
        <topology evidence="1 7">Multi-pass membrane protein</topology>
    </subcellularLocation>
</comment>
<keyword evidence="2 7" id="KW-0813">Transport</keyword>
<evidence type="ECO:0000256" key="4">
    <source>
        <dbReference type="ARBA" id="ARBA00022692"/>
    </source>
</evidence>
<dbReference type="Gene3D" id="2.60.40.1120">
    <property type="entry name" value="Carboxypeptidase-like, regulatory domain"/>
    <property type="match status" value="1"/>
</dbReference>
<dbReference type="InterPro" id="IPR012910">
    <property type="entry name" value="Plug_dom"/>
</dbReference>
<feature type="signal peptide" evidence="8">
    <location>
        <begin position="1"/>
        <end position="19"/>
    </location>
</feature>
<feature type="chain" id="PRO_5013380241" evidence="8">
    <location>
        <begin position="20"/>
        <end position="1082"/>
    </location>
</feature>
<evidence type="ECO:0000313" key="10">
    <source>
        <dbReference type="EMBL" id="ANU62341.2"/>
    </source>
</evidence>
<evidence type="ECO:0000256" key="3">
    <source>
        <dbReference type="ARBA" id="ARBA00022452"/>
    </source>
</evidence>
<dbReference type="Gene3D" id="2.170.130.10">
    <property type="entry name" value="TonB-dependent receptor, plug domain"/>
    <property type="match status" value="1"/>
</dbReference>
<dbReference type="InterPro" id="IPR039426">
    <property type="entry name" value="TonB-dep_rcpt-like"/>
</dbReference>
<dbReference type="Gene3D" id="2.40.170.20">
    <property type="entry name" value="TonB-dependent receptor, beta-barrel domain"/>
    <property type="match status" value="1"/>
</dbReference>
<dbReference type="AlphaFoldDB" id="A0A1B1S6B7"/>
<comment type="similarity">
    <text evidence="7">Belongs to the TonB-dependent receptor family.</text>
</comment>
<dbReference type="InterPro" id="IPR036942">
    <property type="entry name" value="Beta-barrel_TonB_sf"/>
</dbReference>
<proteinExistence type="inferred from homology"/>
<organism evidence="10 11">
    <name type="scientific">Muribaculum intestinale</name>
    <dbReference type="NCBI Taxonomy" id="1796646"/>
    <lineage>
        <taxon>Bacteria</taxon>
        <taxon>Pseudomonadati</taxon>
        <taxon>Bacteroidota</taxon>
        <taxon>Bacteroidia</taxon>
        <taxon>Bacteroidales</taxon>
        <taxon>Muribaculaceae</taxon>
        <taxon>Muribaculum</taxon>
    </lineage>
</organism>
<evidence type="ECO:0000256" key="7">
    <source>
        <dbReference type="PROSITE-ProRule" id="PRU01360"/>
    </source>
</evidence>
<evidence type="ECO:0000259" key="9">
    <source>
        <dbReference type="Pfam" id="PF07715"/>
    </source>
</evidence>
<dbReference type="FunFam" id="2.60.40.1120:FF:000003">
    <property type="entry name" value="Outer membrane protein Omp121"/>
    <property type="match status" value="1"/>
</dbReference>
<dbReference type="InterPro" id="IPR037066">
    <property type="entry name" value="Plug_dom_sf"/>
</dbReference>
<evidence type="ECO:0000256" key="5">
    <source>
        <dbReference type="ARBA" id="ARBA00023136"/>
    </source>
</evidence>
<dbReference type="Pfam" id="PF13715">
    <property type="entry name" value="CarbopepD_reg_2"/>
    <property type="match status" value="1"/>
</dbReference>
<keyword evidence="5 7" id="KW-0472">Membrane</keyword>
<dbReference type="InterPro" id="IPR023996">
    <property type="entry name" value="TonB-dep_OMP_SusC/RagA"/>
</dbReference>
<keyword evidence="6 7" id="KW-0998">Cell outer membrane</keyword>
<dbReference type="NCBIfam" id="TIGR04057">
    <property type="entry name" value="SusC_RagA_signa"/>
    <property type="match status" value="1"/>
</dbReference>
<keyword evidence="11" id="KW-1185">Reference proteome</keyword>
<dbReference type="Pfam" id="PF07715">
    <property type="entry name" value="Plug"/>
    <property type="match status" value="1"/>
</dbReference>
<feature type="domain" description="TonB-dependent receptor plug" evidence="9">
    <location>
        <begin position="115"/>
        <end position="247"/>
    </location>
</feature>
<evidence type="ECO:0000256" key="2">
    <source>
        <dbReference type="ARBA" id="ARBA00022448"/>
    </source>
</evidence>
<dbReference type="Proteomes" id="UP000186351">
    <property type="component" value="Chromosome"/>
</dbReference>
<reference evidence="11" key="1">
    <citation type="submission" date="2016-04" db="EMBL/GenBank/DDBJ databases">
        <title>Complete Genome Sequences of Twelve Strains of a Stable Defined Moderately Diverse Mouse Microbiota 2 (sDMDMm2).</title>
        <authorList>
            <person name="Uchimura Y."/>
            <person name="Wyss M."/>
            <person name="Brugiroux S."/>
            <person name="Limenitakis J.P."/>
            <person name="Stecher B."/>
            <person name="McCoy K.D."/>
            <person name="Macpherson A.J."/>
        </authorList>
    </citation>
    <scope>NUCLEOTIDE SEQUENCE [LARGE SCALE GENOMIC DNA]</scope>
    <source>
        <strain evidence="11">YL27</strain>
    </source>
</reference>
<dbReference type="PROSITE" id="PS52016">
    <property type="entry name" value="TONB_DEPENDENT_REC_3"/>
    <property type="match status" value="1"/>
</dbReference>
<keyword evidence="8" id="KW-0732">Signal</keyword>
<dbReference type="InterPro" id="IPR008969">
    <property type="entry name" value="CarboxyPept-like_regulatory"/>
</dbReference>
<dbReference type="SUPFAM" id="SSF56935">
    <property type="entry name" value="Porins"/>
    <property type="match status" value="1"/>
</dbReference>
<accession>A0A1B1S6B7</accession>
<protein>
    <submittedName>
        <fullName evidence="10">SusC/RagA family protein</fullName>
    </submittedName>
</protein>
<dbReference type="OrthoDB" id="9768177at2"/>
<evidence type="ECO:0000256" key="1">
    <source>
        <dbReference type="ARBA" id="ARBA00004571"/>
    </source>
</evidence>
<accession>A0A1Z2XFJ0</accession>
<name>A0A1B1S6B7_9BACT</name>
<dbReference type="InterPro" id="IPR023997">
    <property type="entry name" value="TonB-dep_OMP_SusC/RagA_CS"/>
</dbReference>
<keyword evidence="4 7" id="KW-0812">Transmembrane</keyword>
<sequence>MITRLLISVLMLLPLIGWAQSPMTVTGTVYDGTDEPLIGVSVMVKGTANGTATDFDGNFSIKAAKGNTLVFSYIGYSTTEIKVENDQPMRIVLKEDSKVLDEVVVTALGIKRKESSLTYATQEIKGDDLMKVQDANFVNALNGKVSGVTITQSAGGAGGTSKILLRGNKSVMGNNSPLIVVDGIPMTNQVGKSAESNWDSGSGLGYSGSSEGGDALSLINPDDIESINVLKGANAAALYGSAAANGVLMITTKKGKEGSISITVNSNVTFDKPLSTPELQNIYGSKVNVNPATGEAINMPLGAWGKRIGTYSEAELAYANAKLRNYTSDHVDDFFRTGTTWNNSVSISGGTEKVRSYFSYANSNSQGMVPNNSYNRNTFSFRQNYNLINNKLKIDVSINYVSAKNKNRPGGGTVMNPLYDLYRVPGNIDMDYYRDNYVNWNGQWESNDITYLDNSGKSVIGRTMLEGPQQIWAYPMAGNNNPYWLTHMNRGQQTEERVYGSATVSYQIIDGLMVQARLNIDRSKFQGYTNRYATTQNVAQMEDFGIYGQDIYSSNDWYIDVMANYNKTFAEALSVSASTGWVGHTVKGTTQKIWTQATYFEPLSMRKMPTLVNYFDPTARWSGGNGGSYSKSSNWDKGWFFTGQVGWKDMVYLEGSYRIDWYRAFKQFADRGTSDHYGYWSLGANTLVHRYLTLPEVITHLKLRASYSEVGNSIPNEVFAKGSANLATGAVATNTYGYFDNPLPEKSKSFEAGFDISLFNSNLNWDLTYYNTNLTNSYFIAATTGGKSKPVNTGSIRNQGIETSISYNILAGRDWMWKTGFNVAYNDNKIEKTFKDEQGNPSKMEQLIANGSIAVRYEEGGSYGDIYALDFRRNADGSIYIDPKAGTPVKGTSYVYLGNMNSKWNLGWSNTVRWKDLSLYFLISGRIGGKFISLTEAYLDQAGISKRTADARLAYEANPEKLTWVSADGQTRKPGMYAHGTLVPIEDYYNTVGGQQIASEYVYDATNFRLGEVSVSYTLRNLFKGAIKGLTVSAVGRNLFFIYKDCPSDPDIALSTKNGLGAFDIFNMPSARSYGFNLKLEF</sequence>
<dbReference type="KEGG" id="pary:A4V02_00315"/>
<dbReference type="NCBIfam" id="TIGR04056">
    <property type="entry name" value="OMP_RagA_SusC"/>
    <property type="match status" value="1"/>
</dbReference>
<evidence type="ECO:0000313" key="11">
    <source>
        <dbReference type="Proteomes" id="UP000186351"/>
    </source>
</evidence>
<dbReference type="STRING" id="1796646.A4V02_00315"/>
<gene>
    <name evidence="10" type="ORF">A4V02_00315</name>
</gene>
<evidence type="ECO:0000256" key="8">
    <source>
        <dbReference type="SAM" id="SignalP"/>
    </source>
</evidence>
<dbReference type="EMBL" id="CP015402">
    <property type="protein sequence ID" value="ANU62341.2"/>
    <property type="molecule type" value="Genomic_DNA"/>
</dbReference>
<dbReference type="GO" id="GO:0009279">
    <property type="term" value="C:cell outer membrane"/>
    <property type="evidence" value="ECO:0007669"/>
    <property type="project" value="UniProtKB-SubCell"/>
</dbReference>
<evidence type="ECO:0000256" key="6">
    <source>
        <dbReference type="ARBA" id="ARBA00023237"/>
    </source>
</evidence>
<keyword evidence="3 7" id="KW-1134">Transmembrane beta strand</keyword>